<protein>
    <recommendedName>
        <fullName evidence="6">Dioxygenase</fullName>
        <ecNumber evidence="6">1.13.11.-</ecNumber>
    </recommendedName>
</protein>
<organism evidence="8 9">
    <name type="scientific">Actinomadura montaniterrae</name>
    <dbReference type="NCBI Taxonomy" id="1803903"/>
    <lineage>
        <taxon>Bacteria</taxon>
        <taxon>Bacillati</taxon>
        <taxon>Actinomycetota</taxon>
        <taxon>Actinomycetes</taxon>
        <taxon>Streptosporangiales</taxon>
        <taxon>Thermomonosporaceae</taxon>
        <taxon>Actinomadura</taxon>
    </lineage>
</organism>
<proteinExistence type="inferred from homology"/>
<keyword evidence="3 6" id="KW-0560">Oxidoreductase</keyword>
<keyword evidence="6" id="KW-0223">Dioxygenase</keyword>
<feature type="compositionally biased region" description="Basic residues" evidence="7">
    <location>
        <begin position="230"/>
        <end position="239"/>
    </location>
</feature>
<dbReference type="GO" id="GO:0046872">
    <property type="term" value="F:metal ion binding"/>
    <property type="evidence" value="ECO:0007669"/>
    <property type="project" value="UniProtKB-KW"/>
</dbReference>
<accession>A0A6L3WA59</accession>
<dbReference type="PANTHER" id="PTHR10543:SF89">
    <property type="entry name" value="CAROTENOID 9,10(9',10')-CLEAVAGE DIOXYGENASE 1"/>
    <property type="match status" value="1"/>
</dbReference>
<comment type="cofactor">
    <cofactor evidence="5 6">
        <name>Fe(2+)</name>
        <dbReference type="ChEBI" id="CHEBI:29033"/>
    </cofactor>
    <text evidence="5 6">Binds 1 Fe(2+) ion per subunit.</text>
</comment>
<feature type="binding site" evidence="5">
    <location>
        <position position="47"/>
    </location>
    <ligand>
        <name>Fe cation</name>
        <dbReference type="ChEBI" id="CHEBI:24875"/>
        <note>catalytic</note>
    </ligand>
</feature>
<evidence type="ECO:0000256" key="4">
    <source>
        <dbReference type="ARBA" id="ARBA00023004"/>
    </source>
</evidence>
<dbReference type="AlphaFoldDB" id="A0A6L3WA59"/>
<evidence type="ECO:0000256" key="3">
    <source>
        <dbReference type="ARBA" id="ARBA00023002"/>
    </source>
</evidence>
<dbReference type="Proteomes" id="UP000483004">
    <property type="component" value="Unassembled WGS sequence"/>
</dbReference>
<evidence type="ECO:0000256" key="7">
    <source>
        <dbReference type="SAM" id="MobiDB-lite"/>
    </source>
</evidence>
<evidence type="ECO:0000313" key="9">
    <source>
        <dbReference type="Proteomes" id="UP000483004"/>
    </source>
</evidence>
<evidence type="ECO:0000256" key="5">
    <source>
        <dbReference type="PIRSR" id="PIRSR604294-1"/>
    </source>
</evidence>
<name>A0A6L3WA59_9ACTN</name>
<dbReference type="Pfam" id="PF03055">
    <property type="entry name" value="RPE65"/>
    <property type="match status" value="1"/>
</dbReference>
<evidence type="ECO:0000256" key="2">
    <source>
        <dbReference type="ARBA" id="ARBA00022723"/>
    </source>
</evidence>
<gene>
    <name evidence="8" type="ORF">F9B16_01050</name>
</gene>
<keyword evidence="2 5" id="KW-0479">Metal-binding</keyword>
<feature type="compositionally biased region" description="Low complexity" evidence="7">
    <location>
        <begin position="240"/>
        <end position="251"/>
    </location>
</feature>
<evidence type="ECO:0000256" key="6">
    <source>
        <dbReference type="RuleBase" id="RU364048"/>
    </source>
</evidence>
<reference evidence="8 9" key="1">
    <citation type="submission" date="2019-09" db="EMBL/GenBank/DDBJ databases">
        <title>Actinomadura physcomitrii sp. nov., a novel actinomycete isolated from moss [Physcomitrium sphaericum (Ludw) Fuernr].</title>
        <authorList>
            <person name="Liu C."/>
            <person name="Zhuang X."/>
        </authorList>
    </citation>
    <scope>NUCLEOTIDE SEQUENCE [LARGE SCALE GENOMIC DNA]</scope>
    <source>
        <strain evidence="8 9">CYP1-1B</strain>
    </source>
</reference>
<feature type="compositionally biased region" description="Basic and acidic residues" evidence="7">
    <location>
        <begin position="213"/>
        <end position="229"/>
    </location>
</feature>
<comment type="caution">
    <text evidence="8">The sequence shown here is derived from an EMBL/GenBank/DDBJ whole genome shotgun (WGS) entry which is preliminary data.</text>
</comment>
<evidence type="ECO:0000313" key="8">
    <source>
        <dbReference type="EMBL" id="KAB2390451.1"/>
    </source>
</evidence>
<comment type="similarity">
    <text evidence="1 6">Belongs to the carotenoid oxygenase family.</text>
</comment>
<dbReference type="EMBL" id="WBMR01000001">
    <property type="protein sequence ID" value="KAB2390451.1"/>
    <property type="molecule type" value="Genomic_DNA"/>
</dbReference>
<feature type="compositionally biased region" description="Basic residues" evidence="7">
    <location>
        <begin position="175"/>
        <end position="187"/>
    </location>
</feature>
<dbReference type="GO" id="GO:0010436">
    <property type="term" value="F:carotenoid dioxygenase activity"/>
    <property type="evidence" value="ECO:0007669"/>
    <property type="project" value="TreeGrafter"/>
</dbReference>
<keyword evidence="9" id="KW-1185">Reference proteome</keyword>
<dbReference type="InterPro" id="IPR004294">
    <property type="entry name" value="Carotenoid_Oase"/>
</dbReference>
<evidence type="ECO:0000256" key="1">
    <source>
        <dbReference type="ARBA" id="ARBA00006787"/>
    </source>
</evidence>
<feature type="region of interest" description="Disordered" evidence="7">
    <location>
        <begin position="162"/>
        <end position="264"/>
    </location>
</feature>
<dbReference type="EC" id="1.13.11.-" evidence="6"/>
<dbReference type="GO" id="GO:0016121">
    <property type="term" value="P:carotene catabolic process"/>
    <property type="evidence" value="ECO:0007669"/>
    <property type="project" value="TreeGrafter"/>
</dbReference>
<sequence>MFDLDAMNHGQKIPWVWDTKRPNRVGYFPRAGGAVTWITVPPSYISHTLNAYDDGGDIVVDFVEFPAPFSADRLSTSAPPALVRWTIDRARGGVRRTQLDDRPQEFPRVPDAQVSRKHRYGYTAATADFLKAYGHGTTPDSAFSNGLVKHDLATGRSQFHRFPKHASASEAVRPAFRRPRRGRRLRPVLRPQSRTERLGPGDPFGAGLHRKADRPDPPAEPDPARVARKLDRRHLRTRRATPAPARPGRAATMKRPGPAEPRGG</sequence>
<dbReference type="PANTHER" id="PTHR10543">
    <property type="entry name" value="BETA-CAROTENE DIOXYGENASE"/>
    <property type="match status" value="1"/>
</dbReference>
<keyword evidence="4 5" id="KW-0408">Iron</keyword>